<dbReference type="GO" id="GO:0034354">
    <property type="term" value="P:'de novo' NAD+ biosynthetic process from L-tryptophan"/>
    <property type="evidence" value="ECO:0007669"/>
    <property type="project" value="UniProtKB-UniRule"/>
</dbReference>
<dbReference type="Gene3D" id="3.50.50.60">
    <property type="entry name" value="FAD/NAD(P)-binding domain"/>
    <property type="match status" value="1"/>
</dbReference>
<comment type="caution">
    <text evidence="13">The sequence shown here is derived from an EMBL/GenBank/DDBJ whole genome shotgun (WGS) entry which is preliminary data.</text>
</comment>
<keyword evidence="2 10" id="KW-0285">Flavoprotein</keyword>
<dbReference type="InterPro" id="IPR036188">
    <property type="entry name" value="FAD/NAD-bd_sf"/>
</dbReference>
<dbReference type="OrthoDB" id="10053569at2759"/>
<evidence type="ECO:0000256" key="11">
    <source>
        <dbReference type="SAM" id="Phobius"/>
    </source>
</evidence>
<dbReference type="FunFam" id="3.50.50.60:FF:000129">
    <property type="entry name" value="Kynurenine 3-monooxygenase"/>
    <property type="match status" value="1"/>
</dbReference>
<feature type="transmembrane region" description="Helical" evidence="11">
    <location>
        <begin position="26"/>
        <end position="44"/>
    </location>
</feature>
<keyword evidence="14" id="KW-1185">Reference proteome</keyword>
<dbReference type="EMBL" id="PQFF01000180">
    <property type="protein sequence ID" value="RHZ76809.1"/>
    <property type="molecule type" value="Genomic_DNA"/>
</dbReference>
<evidence type="ECO:0000256" key="1">
    <source>
        <dbReference type="ARBA" id="ARBA00001974"/>
    </source>
</evidence>
<keyword evidence="3 10" id="KW-0662">Pyridine nucleotide biosynthesis</keyword>
<organism evidence="13 14">
    <name type="scientific">Diversispora epigaea</name>
    <dbReference type="NCBI Taxonomy" id="1348612"/>
    <lineage>
        <taxon>Eukaryota</taxon>
        <taxon>Fungi</taxon>
        <taxon>Fungi incertae sedis</taxon>
        <taxon>Mucoromycota</taxon>
        <taxon>Glomeromycotina</taxon>
        <taxon>Glomeromycetes</taxon>
        <taxon>Diversisporales</taxon>
        <taxon>Diversisporaceae</taxon>
        <taxon>Diversispora</taxon>
    </lineage>
</organism>
<dbReference type="EC" id="1.14.13.9" evidence="10"/>
<reference evidence="13 14" key="1">
    <citation type="submission" date="2018-08" db="EMBL/GenBank/DDBJ databases">
        <title>Genome and evolution of the arbuscular mycorrhizal fungus Diversispora epigaea (formerly Glomus versiforme) and its bacterial endosymbionts.</title>
        <authorList>
            <person name="Sun X."/>
            <person name="Fei Z."/>
            <person name="Harrison M."/>
        </authorList>
    </citation>
    <scope>NUCLEOTIDE SEQUENCE [LARGE SCALE GENOMIC DNA]</scope>
    <source>
        <strain evidence="13 14">IT104</strain>
    </source>
</reference>
<protein>
    <recommendedName>
        <fullName evidence="10">Kynurenine 3-monooxygenase</fullName>
        <ecNumber evidence="10">1.14.13.9</ecNumber>
    </recommendedName>
    <alternativeName>
        <fullName evidence="10">Biosynthesis of nicotinic acid protein 4</fullName>
    </alternativeName>
    <alternativeName>
        <fullName evidence="10">Kynurenine 3-hydroxylase</fullName>
    </alternativeName>
</protein>
<comment type="catalytic activity">
    <reaction evidence="9 10">
        <text>L-kynurenine + NADPH + O2 + H(+) = 3-hydroxy-L-kynurenine + NADP(+) + H2O</text>
        <dbReference type="Rhea" id="RHEA:20545"/>
        <dbReference type="ChEBI" id="CHEBI:15377"/>
        <dbReference type="ChEBI" id="CHEBI:15378"/>
        <dbReference type="ChEBI" id="CHEBI:15379"/>
        <dbReference type="ChEBI" id="CHEBI:57783"/>
        <dbReference type="ChEBI" id="CHEBI:57959"/>
        <dbReference type="ChEBI" id="CHEBI:58125"/>
        <dbReference type="ChEBI" id="CHEBI:58349"/>
        <dbReference type="EC" id="1.14.13.9"/>
    </reaction>
</comment>
<comment type="similarity">
    <text evidence="10">Belongs to the aromatic-ring hydroxylase family. KMO subfamily.</text>
</comment>
<evidence type="ECO:0000259" key="12">
    <source>
        <dbReference type="Pfam" id="PF01494"/>
    </source>
</evidence>
<sequence>MSFHIHHRNNNNTTTQPSLSDVPKRYVAIIGGGLVGTLATLYFAQRGWDVNLFELRKDPRIPENSENSGIFQRSINLALSVRGLSALSKPNLDLEKIVLESAIPMKGRMIHIGKDKLSSQPYGSFGENIYSVERNFLLESLFNTVESFNNVKIYFQHQLKRCDFDKGLLEFENKEDGKLVQYTADLIIGADGVHSTVRRQLMRIINMNYQQEYIPHIYCELTIPPKVTEKGNETEFIMDSNHLHIWPRHSFMLIALPNKNKSFTCTLFMPHENFDSIKTEDDLITFFQCNFPDFIQLIGEQQLKKEFFHNPKGSLLSIKCKPYHYRNRAIFIGDAAHCMVPFYGQGMNCGFQDVELLDSIFDKYNITSFRSDDDKLNLALEEFTNIRQPDSVAICDLAMYNYIEMRSRVTSPLYLIRKKVEDWLHWLFPRRFVPLYTMISFSTMRYSDAIQRWKRQRRIFNVTWITVSTGIAISVFWRYYYRRLRW</sequence>
<proteinExistence type="inferred from homology"/>
<keyword evidence="6 10" id="KW-0560">Oxidoreductase</keyword>
<evidence type="ECO:0000256" key="10">
    <source>
        <dbReference type="HAMAP-Rule" id="MF_03018"/>
    </source>
</evidence>
<dbReference type="InterPro" id="IPR002938">
    <property type="entry name" value="FAD-bd"/>
</dbReference>
<dbReference type="InterPro" id="IPR027545">
    <property type="entry name" value="Kynurenine_monooxygenase"/>
</dbReference>
<keyword evidence="8 10" id="KW-0496">Mitochondrion</keyword>
<keyword evidence="10 11" id="KW-0472">Membrane</keyword>
<keyword evidence="4 10" id="KW-0274">FAD</keyword>
<dbReference type="AlphaFoldDB" id="A0A397ILC5"/>
<dbReference type="Pfam" id="PF01494">
    <property type="entry name" value="FAD_binding_3"/>
    <property type="match status" value="1"/>
</dbReference>
<dbReference type="GO" id="GO:0004502">
    <property type="term" value="F:kynurenine 3-monooxygenase activity"/>
    <property type="evidence" value="ECO:0007669"/>
    <property type="project" value="UniProtKB-UniRule"/>
</dbReference>
<accession>A0A397ILC5</accession>
<name>A0A397ILC5_9GLOM</name>
<evidence type="ECO:0000256" key="9">
    <source>
        <dbReference type="ARBA" id="ARBA00047818"/>
    </source>
</evidence>
<evidence type="ECO:0000256" key="2">
    <source>
        <dbReference type="ARBA" id="ARBA00022630"/>
    </source>
</evidence>
<keyword evidence="7 10" id="KW-0503">Monooxygenase</keyword>
<feature type="transmembrane region" description="Helical" evidence="11">
    <location>
        <begin position="459"/>
        <end position="480"/>
    </location>
</feature>
<keyword evidence="11" id="KW-1133">Transmembrane helix</keyword>
<evidence type="ECO:0000256" key="6">
    <source>
        <dbReference type="ARBA" id="ARBA00023002"/>
    </source>
</evidence>
<evidence type="ECO:0000256" key="4">
    <source>
        <dbReference type="ARBA" id="ARBA00022827"/>
    </source>
</evidence>
<dbReference type="SUPFAM" id="SSF51905">
    <property type="entry name" value="FAD/NAD(P)-binding domain"/>
    <property type="match status" value="1"/>
</dbReference>
<comment type="subcellular location">
    <subcellularLocation>
        <location evidence="10">Mitochondrion outer membrane</location>
    </subcellularLocation>
</comment>
<dbReference type="GO" id="GO:0006569">
    <property type="term" value="P:L-tryptophan catabolic process"/>
    <property type="evidence" value="ECO:0007669"/>
    <property type="project" value="UniProtKB-UniRule"/>
</dbReference>
<keyword evidence="10" id="KW-1000">Mitochondrion outer membrane</keyword>
<dbReference type="GO" id="GO:0005741">
    <property type="term" value="C:mitochondrial outer membrane"/>
    <property type="evidence" value="ECO:0007669"/>
    <property type="project" value="UniProtKB-SubCell"/>
</dbReference>
<feature type="domain" description="FAD-binding" evidence="12">
    <location>
        <begin position="27"/>
        <end position="357"/>
    </location>
</feature>
<evidence type="ECO:0000256" key="8">
    <source>
        <dbReference type="ARBA" id="ARBA00023128"/>
    </source>
</evidence>
<dbReference type="GO" id="GO:0070189">
    <property type="term" value="P:kynurenine metabolic process"/>
    <property type="evidence" value="ECO:0007669"/>
    <property type="project" value="TreeGrafter"/>
</dbReference>
<dbReference type="UniPathway" id="UPA00253">
    <property type="reaction ID" value="UER00328"/>
</dbReference>
<keyword evidence="5 10" id="KW-0521">NADP</keyword>
<dbReference type="PANTHER" id="PTHR46028">
    <property type="entry name" value="KYNURENINE 3-MONOOXYGENASE"/>
    <property type="match status" value="1"/>
</dbReference>
<gene>
    <name evidence="10" type="primary">BNA4</name>
    <name evidence="13" type="ORF">Glove_192g11</name>
</gene>
<comment type="cofactor">
    <cofactor evidence="1 10">
        <name>FAD</name>
        <dbReference type="ChEBI" id="CHEBI:57692"/>
    </cofactor>
</comment>
<keyword evidence="11" id="KW-0812">Transmembrane</keyword>
<dbReference type="HAMAP" id="MF_01971">
    <property type="entry name" value="Kynurenine_monooxygenase"/>
    <property type="match status" value="1"/>
</dbReference>
<evidence type="ECO:0000256" key="5">
    <source>
        <dbReference type="ARBA" id="ARBA00022857"/>
    </source>
</evidence>
<evidence type="ECO:0000256" key="7">
    <source>
        <dbReference type="ARBA" id="ARBA00023033"/>
    </source>
</evidence>
<dbReference type="Proteomes" id="UP000266861">
    <property type="component" value="Unassembled WGS sequence"/>
</dbReference>
<dbReference type="GO" id="GO:0071949">
    <property type="term" value="F:FAD binding"/>
    <property type="evidence" value="ECO:0007669"/>
    <property type="project" value="InterPro"/>
</dbReference>
<evidence type="ECO:0000313" key="13">
    <source>
        <dbReference type="EMBL" id="RHZ76809.1"/>
    </source>
</evidence>
<comment type="function">
    <text evidence="10">Catalyzes the hydroxylation of L-kynurenine (L-Kyn) to form 3-hydroxy-L-kynurenine (L-3OHKyn). Required for synthesis of quinolinic acid.</text>
</comment>
<dbReference type="STRING" id="1348612.A0A397ILC5"/>
<dbReference type="PRINTS" id="PR00420">
    <property type="entry name" value="RNGMNOXGNASE"/>
</dbReference>
<evidence type="ECO:0000313" key="14">
    <source>
        <dbReference type="Proteomes" id="UP000266861"/>
    </source>
</evidence>
<dbReference type="GO" id="GO:0019805">
    <property type="term" value="P:quinolinate biosynthetic process"/>
    <property type="evidence" value="ECO:0007669"/>
    <property type="project" value="UniProtKB-UniRule"/>
</dbReference>
<dbReference type="GO" id="GO:0043420">
    <property type="term" value="P:anthranilate metabolic process"/>
    <property type="evidence" value="ECO:0007669"/>
    <property type="project" value="UniProtKB-UniRule"/>
</dbReference>
<dbReference type="PANTHER" id="PTHR46028:SF2">
    <property type="entry name" value="KYNURENINE 3-MONOOXYGENASE"/>
    <property type="match status" value="1"/>
</dbReference>
<comment type="pathway">
    <text evidence="10">Cofactor biosynthesis; NAD(+) biosynthesis; quinolinate from L-kynurenine: step 1/3.</text>
</comment>
<evidence type="ECO:0000256" key="3">
    <source>
        <dbReference type="ARBA" id="ARBA00022642"/>
    </source>
</evidence>